<keyword evidence="2" id="KW-0547">Nucleotide-binding</keyword>
<dbReference type="Pfam" id="PF00071">
    <property type="entry name" value="Ras"/>
    <property type="match status" value="1"/>
</dbReference>
<dbReference type="GO" id="GO:0005525">
    <property type="term" value="F:GTP binding"/>
    <property type="evidence" value="ECO:0007669"/>
    <property type="project" value="UniProtKB-KW"/>
</dbReference>
<dbReference type="AlphaFoldDB" id="L0ATP0"/>
<evidence type="ECO:0000313" key="4">
    <source>
        <dbReference type="EMBL" id="AFZ78865.1"/>
    </source>
</evidence>
<dbReference type="PANTHER" id="PTHR47981">
    <property type="entry name" value="RAB FAMILY"/>
    <property type="match status" value="1"/>
</dbReference>
<dbReference type="Gene3D" id="3.40.50.300">
    <property type="entry name" value="P-loop containing nucleotide triphosphate hydrolases"/>
    <property type="match status" value="1"/>
</dbReference>
<reference evidence="4" key="1">
    <citation type="submission" date="2012-10" db="EMBL/GenBank/DDBJ databases">
        <title>Immune-Related transcriptome of Coptotermes formosanus Shiraki workers: the defense mechanism.</title>
        <authorList>
            <person name="Hussain A."/>
            <person name="Li Y.F."/>
            <person name="Cheng Y."/>
            <person name="Liu Y."/>
            <person name="Chen C.C."/>
            <person name="Wen S.Y."/>
        </authorList>
    </citation>
    <scope>NUCLEOTIDE SEQUENCE</scope>
</reference>
<dbReference type="FunFam" id="3.40.50.300:FF:001447">
    <property type="entry name" value="Ras-related protein Rab-1B"/>
    <property type="match status" value="1"/>
</dbReference>
<sequence>MHQHHQKTEEQEILKLLVVGDIGCGKSSIIRRFVEKQFNESSKSTVGVEFYSKEVTLSDKKHYQVQLWDVGGQSSAQLLTRSFYKGAVAVLIVFDVVRPATLVTAGQWKQDVDQKVKNLQGSPVPCILIGNKSDLYSNDQEIKEKEFDIFSEENDFIGFHSVSAKTGDKIDKVIVDIAQYVIDFKIFPATEESSVNLNPEASHKNSNC</sequence>
<dbReference type="PANTHER" id="PTHR47981:SF20">
    <property type="entry name" value="RAS-RELATED PROTEIN RAB-7A"/>
    <property type="match status" value="1"/>
</dbReference>
<evidence type="ECO:0000256" key="2">
    <source>
        <dbReference type="ARBA" id="ARBA00022741"/>
    </source>
</evidence>
<dbReference type="SMART" id="SM00173">
    <property type="entry name" value="RAS"/>
    <property type="match status" value="1"/>
</dbReference>
<protein>
    <submittedName>
        <fullName evidence="4">Ras family protein</fullName>
    </submittedName>
</protein>
<dbReference type="PRINTS" id="PR00449">
    <property type="entry name" value="RASTRNSFRMNG"/>
</dbReference>
<dbReference type="GO" id="GO:0045335">
    <property type="term" value="C:phagocytic vesicle"/>
    <property type="evidence" value="ECO:0007669"/>
    <property type="project" value="TreeGrafter"/>
</dbReference>
<dbReference type="InterPro" id="IPR005225">
    <property type="entry name" value="Small_GTP-bd"/>
</dbReference>
<dbReference type="GO" id="GO:0090385">
    <property type="term" value="P:phagosome-lysosome fusion"/>
    <property type="evidence" value="ECO:0007669"/>
    <property type="project" value="TreeGrafter"/>
</dbReference>
<dbReference type="GO" id="GO:0003924">
    <property type="term" value="F:GTPase activity"/>
    <property type="evidence" value="ECO:0007669"/>
    <property type="project" value="InterPro"/>
</dbReference>
<accession>L0ATP0</accession>
<dbReference type="InterPro" id="IPR027417">
    <property type="entry name" value="P-loop_NTPase"/>
</dbReference>
<dbReference type="SUPFAM" id="SSF52540">
    <property type="entry name" value="P-loop containing nucleoside triphosphate hydrolases"/>
    <property type="match status" value="1"/>
</dbReference>
<evidence type="ECO:0000256" key="3">
    <source>
        <dbReference type="ARBA" id="ARBA00023134"/>
    </source>
</evidence>
<dbReference type="SMART" id="SM00174">
    <property type="entry name" value="RHO"/>
    <property type="match status" value="1"/>
</dbReference>
<organism evidence="4">
    <name type="scientific">Coptotermes formosanus</name>
    <name type="common">Formosan subterranean termite</name>
    <dbReference type="NCBI Taxonomy" id="36987"/>
    <lineage>
        <taxon>Eukaryota</taxon>
        <taxon>Metazoa</taxon>
        <taxon>Ecdysozoa</taxon>
        <taxon>Arthropoda</taxon>
        <taxon>Hexapoda</taxon>
        <taxon>Insecta</taxon>
        <taxon>Pterygota</taxon>
        <taxon>Neoptera</taxon>
        <taxon>Polyneoptera</taxon>
        <taxon>Dictyoptera</taxon>
        <taxon>Blattodea</taxon>
        <taxon>Blattoidea</taxon>
        <taxon>Termitoidae</taxon>
        <taxon>Rhinotermitidae</taxon>
        <taxon>Coptotermes</taxon>
    </lineage>
</organism>
<evidence type="ECO:0000256" key="1">
    <source>
        <dbReference type="ARBA" id="ARBA00006270"/>
    </source>
</evidence>
<dbReference type="GO" id="GO:0005764">
    <property type="term" value="C:lysosome"/>
    <property type="evidence" value="ECO:0007669"/>
    <property type="project" value="TreeGrafter"/>
</dbReference>
<dbReference type="SMART" id="SM00175">
    <property type="entry name" value="RAB"/>
    <property type="match status" value="1"/>
</dbReference>
<dbReference type="InterPro" id="IPR001806">
    <property type="entry name" value="Small_GTPase"/>
</dbReference>
<dbReference type="GO" id="GO:0005770">
    <property type="term" value="C:late endosome"/>
    <property type="evidence" value="ECO:0007669"/>
    <property type="project" value="TreeGrafter"/>
</dbReference>
<dbReference type="EMBL" id="JX915899">
    <property type="protein sequence ID" value="AFZ78865.1"/>
    <property type="molecule type" value="mRNA"/>
</dbReference>
<dbReference type="SMART" id="SM00176">
    <property type="entry name" value="RAN"/>
    <property type="match status" value="1"/>
</dbReference>
<dbReference type="GO" id="GO:0008333">
    <property type="term" value="P:endosome to lysosome transport"/>
    <property type="evidence" value="ECO:0007669"/>
    <property type="project" value="TreeGrafter"/>
</dbReference>
<name>L0ATP0_COPFO</name>
<dbReference type="NCBIfam" id="TIGR00231">
    <property type="entry name" value="small_GTP"/>
    <property type="match status" value="1"/>
</dbReference>
<comment type="similarity">
    <text evidence="1">Belongs to the small GTPase superfamily. Rab family.</text>
</comment>
<proteinExistence type="evidence at transcript level"/>
<keyword evidence="3" id="KW-0342">GTP-binding</keyword>
<dbReference type="PROSITE" id="PS51419">
    <property type="entry name" value="RAB"/>
    <property type="match status" value="1"/>
</dbReference>